<dbReference type="Proteomes" id="UP001604336">
    <property type="component" value="Unassembled WGS sequence"/>
</dbReference>
<evidence type="ECO:0000256" key="16">
    <source>
        <dbReference type="ARBA" id="ARBA00023775"/>
    </source>
</evidence>
<gene>
    <name evidence="18" type="ORF">Adt_38488</name>
</gene>
<dbReference type="SUPFAM" id="SSF52540">
    <property type="entry name" value="P-loop containing nucleoside triphosphate hydrolases"/>
    <property type="match status" value="1"/>
</dbReference>
<evidence type="ECO:0000256" key="5">
    <source>
        <dbReference type="ARBA" id="ARBA00022692"/>
    </source>
</evidence>
<dbReference type="GO" id="GO:0016787">
    <property type="term" value="F:hydrolase activity"/>
    <property type="evidence" value="ECO:0007669"/>
    <property type="project" value="UniProtKB-KW"/>
</dbReference>
<evidence type="ECO:0000256" key="11">
    <source>
        <dbReference type="ARBA" id="ARBA00022927"/>
    </source>
</evidence>
<evidence type="ECO:0000256" key="13">
    <source>
        <dbReference type="ARBA" id="ARBA00023134"/>
    </source>
</evidence>
<evidence type="ECO:0000256" key="1">
    <source>
        <dbReference type="ARBA" id="ARBA00001946"/>
    </source>
</evidence>
<dbReference type="FunFam" id="3.40.50.300:FF:000413">
    <property type="entry name" value="Translocase of chloroplast 120, chloroplastic"/>
    <property type="match status" value="1"/>
</dbReference>
<keyword evidence="4" id="KW-0934">Plastid</keyword>
<keyword evidence="11" id="KW-0653">Protein transport</keyword>
<dbReference type="InterPro" id="IPR006703">
    <property type="entry name" value="G_AIG1"/>
</dbReference>
<dbReference type="EMBL" id="JBFOLK010000012">
    <property type="protein sequence ID" value="KAL2470352.1"/>
    <property type="molecule type" value="Genomic_DNA"/>
</dbReference>
<evidence type="ECO:0000256" key="7">
    <source>
        <dbReference type="ARBA" id="ARBA00022741"/>
    </source>
</evidence>
<evidence type="ECO:0000256" key="6">
    <source>
        <dbReference type="ARBA" id="ARBA00022723"/>
    </source>
</evidence>
<dbReference type="InterPro" id="IPR027417">
    <property type="entry name" value="P-loop_NTPase"/>
</dbReference>
<keyword evidence="7" id="KW-0547">Nucleotide-binding</keyword>
<keyword evidence="9" id="KW-1002">Plastid outer membrane</keyword>
<evidence type="ECO:0000256" key="2">
    <source>
        <dbReference type="ARBA" id="ARBA00022448"/>
    </source>
</evidence>
<protein>
    <submittedName>
        <fullName evidence="18">Translocase of chloroplast</fullName>
    </submittedName>
</protein>
<evidence type="ECO:0000256" key="15">
    <source>
        <dbReference type="ARBA" id="ARBA00023766"/>
    </source>
</evidence>
<dbReference type="InterPro" id="IPR024283">
    <property type="entry name" value="TOC159_MAD"/>
</dbReference>
<keyword evidence="14" id="KW-0472">Membrane</keyword>
<keyword evidence="5" id="KW-0812">Transmembrane</keyword>
<proteinExistence type="inferred from homology"/>
<dbReference type="Pfam" id="PF04548">
    <property type="entry name" value="AIG1"/>
    <property type="match status" value="1"/>
</dbReference>
<comment type="subcellular location">
    <subcellularLocation>
        <location evidence="15">Plastid</location>
        <location evidence="15">Chloroplast outer membrane</location>
        <topology evidence="15">Single-pass membrane protein</topology>
    </subcellularLocation>
</comment>
<comment type="similarity">
    <text evidence="16">Belongs to the TRAFAC class TrmE-Era-EngA-EngB-Septin-like GTPase superfamily. AIG1/Toc34/Toc159-like paraseptin GTPase family. TOC159 subfamily.</text>
</comment>
<evidence type="ECO:0000256" key="10">
    <source>
        <dbReference type="ARBA" id="ARBA00022842"/>
    </source>
</evidence>
<dbReference type="NCBIfam" id="TIGR00993">
    <property type="entry name" value="3a0901s04IAP86"/>
    <property type="match status" value="1"/>
</dbReference>
<evidence type="ECO:0000256" key="4">
    <source>
        <dbReference type="ARBA" id="ARBA00022640"/>
    </source>
</evidence>
<name>A0ABD1Q2E0_9LAMI</name>
<keyword evidence="8" id="KW-0378">Hydrolase</keyword>
<evidence type="ECO:0000256" key="8">
    <source>
        <dbReference type="ARBA" id="ARBA00022801"/>
    </source>
</evidence>
<dbReference type="GO" id="GO:0015031">
    <property type="term" value="P:protein transport"/>
    <property type="evidence" value="ECO:0007669"/>
    <property type="project" value="UniProtKB-KW"/>
</dbReference>
<keyword evidence="12" id="KW-1133">Transmembrane helix</keyword>
<dbReference type="Pfam" id="PF11886">
    <property type="entry name" value="TOC159_MAD"/>
    <property type="match status" value="1"/>
</dbReference>
<keyword evidence="19" id="KW-1185">Reference proteome</keyword>
<organism evidence="18 19">
    <name type="scientific">Abeliophyllum distichum</name>
    <dbReference type="NCBI Taxonomy" id="126358"/>
    <lineage>
        <taxon>Eukaryota</taxon>
        <taxon>Viridiplantae</taxon>
        <taxon>Streptophyta</taxon>
        <taxon>Embryophyta</taxon>
        <taxon>Tracheophyta</taxon>
        <taxon>Spermatophyta</taxon>
        <taxon>Magnoliopsida</taxon>
        <taxon>eudicotyledons</taxon>
        <taxon>Gunneridae</taxon>
        <taxon>Pentapetalae</taxon>
        <taxon>asterids</taxon>
        <taxon>lamiids</taxon>
        <taxon>Lamiales</taxon>
        <taxon>Oleaceae</taxon>
        <taxon>Forsythieae</taxon>
        <taxon>Abeliophyllum</taxon>
    </lineage>
</organism>
<evidence type="ECO:0000256" key="12">
    <source>
        <dbReference type="ARBA" id="ARBA00022989"/>
    </source>
</evidence>
<keyword evidence="6" id="KW-0479">Metal-binding</keyword>
<evidence type="ECO:0000259" key="17">
    <source>
        <dbReference type="PROSITE" id="PS51720"/>
    </source>
</evidence>
<evidence type="ECO:0000313" key="19">
    <source>
        <dbReference type="Proteomes" id="UP001604336"/>
    </source>
</evidence>
<keyword evidence="10" id="KW-0460">Magnesium</keyword>
<keyword evidence="13" id="KW-0342">GTP-binding</keyword>
<keyword evidence="2" id="KW-0813">Transport</keyword>
<dbReference type="PANTHER" id="PTHR10903">
    <property type="entry name" value="GTPASE, IMAP FAMILY MEMBER-RELATED"/>
    <property type="match status" value="1"/>
</dbReference>
<feature type="domain" description="AIG1-type G" evidence="17">
    <location>
        <begin position="781"/>
        <end position="1010"/>
    </location>
</feature>
<sequence>MDSRLHGVPLSTTQMTPNVTVSRSLSGIRAPLTMDDSDFEYSVSTKSLKNNSVSSYSSGSDMEYEGFVSGEDEFESASERHFGTDDEILEETHFVKEYAFSRPVVKSPGEEIVQKSSNVSEYAFNRPFVRNPDGEIVQESDDDNEYAFSGPSVKSPDEEIIEERNSDKVKVAVYGDSNLSVSVVNNDEDILENGPTSVVDIGVSLLPKMVMPIALVSGDSDDDSPRSEAMEDDGFSAVVRIPSTEMLQRVNSAPKVRILEVEEEEGDESQSQHVVEPEFVEESAPYNILNGVLGSKYEEEEGDESQSQHMVEPDFVEESAPNKDLNGVLSSKYEEEESNELQSQHMVEPEFVEDSAPNNILNGILSSKYKEEEGNESQSHEVVEPQFFEDLSPNNILNGVLSSKYEEEEGNESQSHDVVQPKFVEDLAPNNILNGVLNSKYEEEEGNESQSHVEEPEFVKDSAPNIILNGVLSSKYEEACGFLEDTVHKGANTIEEGKSKSLVVSKNCDSLKELLSNEDASQLNEEIHSSGKIADLKKCVCSDNSRECNDLTSCVNEETEDIKSLGTAASLTLEAEDGPPHETINPSLQDLEVEVVSLDDGNCRNSNIGVDKSDNGVVKFTGEVDVSLLHDENERAVAVESRLPSTSFLKGESSGDRSQEIDWWQVMTDSDEEVYADREVDGKQIHDSAALAALLKATVRSDSEETLSKDDKEKLEYIQQTRVRYLRLVHRLGQSPEDPISAQVLYQLVFAAGRPSAQEFSLECAKTTAIELEEQIENDLNFSLNILVIGKTGVGKSATINSIFGEKKALIDAFEPATTDVKLIIGSLDGVKIRVLDTPGLRTSFTEQSINRRILLSIKKFMRKCPPDVVLYVDRLDSPTRDLTDLPIMKSVTTYLGSSIWHNAVIALTHAASTLPDGPSGNPLSYDVFVAQRSRVVQQLISHSAGDMHVMNPVALVENHHFVKKNKDGEIWRSQLLLLCYSMKILSEVNSVVKNRDPLDRTNLFGFSSPSLPYLLSSLLQSNVHPKLSSGGENLGSDIELEYSSDTDKEDDDDYDQLPPFKPLKKSQIAKLSREQRKAYFEEYDYRVKLLQKKQWREEMKRLRDMNKKGKYGLLDHGFMEEDANEEAGTPAPVAVPLPDLVLPPSFDGDNPSFRYRVLESSSHLLAGPVFDSQGWDHDCGYDGVIIEDRIAIASRFPSVISVQLTKDKKKFNMHLNSSVSSKHGDKGSTMAGLEIQTLGKQFAYTLKGDMKIQPIKMNKTSAGVSITFLGENVTPGLKVEDQIAVGKWLLFVGNAGAIQSQGDAAYGANLEVHLREKDYPIGKDQSSLGLSLMRWRGDFIWGCNLQSQFSIGRDSKLNVQAGLNNKLSGQISVRMSSSEQLQIAVLCLLPIAKAIFRSVFLQSTENNST</sequence>
<comment type="cofactor">
    <cofactor evidence="1">
        <name>Mg(2+)</name>
        <dbReference type="ChEBI" id="CHEBI:18420"/>
    </cofactor>
</comment>
<evidence type="ECO:0000256" key="14">
    <source>
        <dbReference type="ARBA" id="ARBA00023136"/>
    </source>
</evidence>
<keyword evidence="3" id="KW-0150">Chloroplast</keyword>
<reference evidence="19" key="1">
    <citation type="submission" date="2024-07" db="EMBL/GenBank/DDBJ databases">
        <title>Two chromosome-level genome assemblies of Korean endemic species Abeliophyllum distichum and Forsythia ovata (Oleaceae).</title>
        <authorList>
            <person name="Jang H."/>
        </authorList>
    </citation>
    <scope>NUCLEOTIDE SEQUENCE [LARGE SCALE GENOMIC DNA]</scope>
</reference>
<dbReference type="PANTHER" id="PTHR10903:SF127">
    <property type="entry name" value="TRANSLOCASE OF CHLOROPLAST 159, CHLOROPLASTIC-LIKE"/>
    <property type="match status" value="1"/>
</dbReference>
<dbReference type="GO" id="GO:0005525">
    <property type="term" value="F:GTP binding"/>
    <property type="evidence" value="ECO:0007669"/>
    <property type="project" value="UniProtKB-KW"/>
</dbReference>
<dbReference type="Gene3D" id="3.40.50.300">
    <property type="entry name" value="P-loop containing nucleotide triphosphate hydrolases"/>
    <property type="match status" value="1"/>
</dbReference>
<dbReference type="InterPro" id="IPR045058">
    <property type="entry name" value="GIMA/IAN/Toc"/>
</dbReference>
<dbReference type="PROSITE" id="PS51720">
    <property type="entry name" value="G_AIG1"/>
    <property type="match status" value="1"/>
</dbReference>
<evidence type="ECO:0000256" key="3">
    <source>
        <dbReference type="ARBA" id="ARBA00022528"/>
    </source>
</evidence>
<evidence type="ECO:0000256" key="9">
    <source>
        <dbReference type="ARBA" id="ARBA00022805"/>
    </source>
</evidence>
<dbReference type="GO" id="GO:0009707">
    <property type="term" value="C:chloroplast outer membrane"/>
    <property type="evidence" value="ECO:0007669"/>
    <property type="project" value="UniProtKB-SubCell"/>
</dbReference>
<dbReference type="GO" id="GO:0046872">
    <property type="term" value="F:metal ion binding"/>
    <property type="evidence" value="ECO:0007669"/>
    <property type="project" value="UniProtKB-KW"/>
</dbReference>
<comment type="caution">
    <text evidence="18">The sequence shown here is derived from an EMBL/GenBank/DDBJ whole genome shotgun (WGS) entry which is preliminary data.</text>
</comment>
<evidence type="ECO:0000313" key="18">
    <source>
        <dbReference type="EMBL" id="KAL2470352.1"/>
    </source>
</evidence>
<accession>A0ABD1Q2E0</accession>
<dbReference type="InterPro" id="IPR005690">
    <property type="entry name" value="Toc86_159"/>
</dbReference>